<dbReference type="InterPro" id="IPR001296">
    <property type="entry name" value="Glyco_trans_1"/>
</dbReference>
<sequence>MKKLINVLIIHGNSQGLLNDANILEQALNQSNDINCVVRLSKFNSLFKNAYDLSSILIKSAIPARRLIVIHLEELQSGFIPFSKTHLFFPNQEWFRSDTAKALQQHIAKIIVCCKTRYAEEQFKRLVPHVRFTGFSSIDKFEPQIPKEPLSFLHIAGKSEQKGTNNLLEAWLTHPEWPLLTVVSRRKEHLNFGGPNINIISKFISDKELLEQINKHPVHLCPSESEGFGHTIWEGYSTNAMVVTTNAPPMNEFIVKGQPYSFACTKFGKRYLSDLFKVSPENVTDTITDILTSFDPASLIHSDVYRQHYISNKKLFEERLEKLISELL</sequence>
<name>A0A1E8FEZ6_9ALTE</name>
<reference evidence="2 3" key="1">
    <citation type="submission" date="2016-09" db="EMBL/GenBank/DDBJ databases">
        <title>Alteromonas lipolytica, a new species isolated from sea water.</title>
        <authorList>
            <person name="Wu Y.-H."/>
            <person name="Cheng H."/>
            <person name="Xu X.-W."/>
        </authorList>
    </citation>
    <scope>NUCLEOTIDE SEQUENCE [LARGE SCALE GENOMIC DNA]</scope>
    <source>
        <strain evidence="2 3">JW12</strain>
    </source>
</reference>
<dbReference type="Pfam" id="PF00534">
    <property type="entry name" value="Glycos_transf_1"/>
    <property type="match status" value="1"/>
</dbReference>
<dbReference type="STRING" id="1856405.BFC17_21170"/>
<dbReference type="Proteomes" id="UP000176037">
    <property type="component" value="Unassembled WGS sequence"/>
</dbReference>
<comment type="caution">
    <text evidence="2">The sequence shown here is derived from an EMBL/GenBank/DDBJ whole genome shotgun (WGS) entry which is preliminary data.</text>
</comment>
<dbReference type="EMBL" id="MJIC01000014">
    <property type="protein sequence ID" value="OFI34063.1"/>
    <property type="molecule type" value="Genomic_DNA"/>
</dbReference>
<dbReference type="AlphaFoldDB" id="A0A1E8FEZ6"/>
<evidence type="ECO:0000313" key="3">
    <source>
        <dbReference type="Proteomes" id="UP000176037"/>
    </source>
</evidence>
<keyword evidence="3" id="KW-1185">Reference proteome</keyword>
<feature type="domain" description="Glycosyl transferase family 1" evidence="1">
    <location>
        <begin position="139"/>
        <end position="258"/>
    </location>
</feature>
<organism evidence="2 3">
    <name type="scientific">Alteromonas lipolytica</name>
    <dbReference type="NCBI Taxonomy" id="1856405"/>
    <lineage>
        <taxon>Bacteria</taxon>
        <taxon>Pseudomonadati</taxon>
        <taxon>Pseudomonadota</taxon>
        <taxon>Gammaproteobacteria</taxon>
        <taxon>Alteromonadales</taxon>
        <taxon>Alteromonadaceae</taxon>
        <taxon>Alteromonas/Salinimonas group</taxon>
        <taxon>Alteromonas</taxon>
    </lineage>
</organism>
<protein>
    <recommendedName>
        <fullName evidence="1">Glycosyl transferase family 1 domain-containing protein</fullName>
    </recommendedName>
</protein>
<accession>A0A1E8FEZ6</accession>
<proteinExistence type="predicted"/>
<dbReference type="GO" id="GO:0016757">
    <property type="term" value="F:glycosyltransferase activity"/>
    <property type="evidence" value="ECO:0007669"/>
    <property type="project" value="InterPro"/>
</dbReference>
<dbReference type="SUPFAM" id="SSF53756">
    <property type="entry name" value="UDP-Glycosyltransferase/glycogen phosphorylase"/>
    <property type="match status" value="1"/>
</dbReference>
<dbReference type="Gene3D" id="3.40.50.2000">
    <property type="entry name" value="Glycogen Phosphorylase B"/>
    <property type="match status" value="1"/>
</dbReference>
<gene>
    <name evidence="2" type="ORF">BFC17_21170</name>
</gene>
<evidence type="ECO:0000259" key="1">
    <source>
        <dbReference type="Pfam" id="PF00534"/>
    </source>
</evidence>
<evidence type="ECO:0000313" key="2">
    <source>
        <dbReference type="EMBL" id="OFI34063.1"/>
    </source>
</evidence>
<dbReference type="OrthoDB" id="654660at2"/>
<dbReference type="RefSeq" id="WP_070176991.1">
    <property type="nucleotide sequence ID" value="NZ_BMJR01000003.1"/>
</dbReference>